<evidence type="ECO:0000313" key="3">
    <source>
        <dbReference type="EMBL" id="TWX67688.1"/>
    </source>
</evidence>
<dbReference type="EMBL" id="VOLR01000006">
    <property type="protein sequence ID" value="TWX61265.1"/>
    <property type="molecule type" value="Genomic_DNA"/>
</dbReference>
<dbReference type="Pfam" id="PF20420">
    <property type="entry name" value="DUF6702"/>
    <property type="match status" value="1"/>
</dbReference>
<evidence type="ECO:0000256" key="1">
    <source>
        <dbReference type="SAM" id="SignalP"/>
    </source>
</evidence>
<reference evidence="3 5" key="1">
    <citation type="submission" date="2019-07" db="EMBL/GenBank/DDBJ databases">
        <title>Genomes of sea-ice associated Colwellia species.</title>
        <authorList>
            <person name="Bowman J.P."/>
        </authorList>
    </citation>
    <scope>NUCLEOTIDE SEQUENCE [LARGE SCALE GENOMIC DNA]</scope>
    <source>
        <strain evidence="2 4">ACAM 607</strain>
        <strain evidence="3 5">IC036</strain>
    </source>
</reference>
<keyword evidence="1" id="KW-0732">Signal</keyword>
<dbReference type="Proteomes" id="UP000321917">
    <property type="component" value="Unassembled WGS sequence"/>
</dbReference>
<dbReference type="InterPro" id="IPR046525">
    <property type="entry name" value="DUF6702"/>
</dbReference>
<organism evidence="3 5">
    <name type="scientific">Colwellia hornerae</name>
    <dbReference type="NCBI Taxonomy" id="89402"/>
    <lineage>
        <taxon>Bacteria</taxon>
        <taxon>Pseudomonadati</taxon>
        <taxon>Pseudomonadota</taxon>
        <taxon>Gammaproteobacteria</taxon>
        <taxon>Alteromonadales</taxon>
        <taxon>Colwelliaceae</taxon>
        <taxon>Colwellia</taxon>
    </lineage>
</organism>
<gene>
    <name evidence="2" type="ORF">ESZ26_05870</name>
    <name evidence="3" type="ORF">ESZ27_08170</name>
</gene>
<dbReference type="Proteomes" id="UP000321525">
    <property type="component" value="Unassembled WGS sequence"/>
</dbReference>
<proteinExistence type="predicted"/>
<dbReference type="EMBL" id="VOLQ01000012">
    <property type="protein sequence ID" value="TWX67688.1"/>
    <property type="molecule type" value="Genomic_DNA"/>
</dbReference>
<evidence type="ECO:0000313" key="2">
    <source>
        <dbReference type="EMBL" id="TWX61265.1"/>
    </source>
</evidence>
<protein>
    <submittedName>
        <fullName evidence="3">Uncharacterized protein</fullName>
    </submittedName>
</protein>
<sequence length="171" mass="19642">MMKVSLFKSFIFCLLCGVALSSAAHRYFFGLTDLSVNPRTNSIEIIHQFTAHDIDNAIAEQQQIHFSAEHPQYEKFIQNYVEAHFQLIDVQENKKQPIKLNWIGLEVAKGNVYIYQEANFENFLSGLVVKNDLLIDTYPKQVNTVNYKDKKIIGSLTFSKLVKIAIIKNNN</sequence>
<name>A0A5C6QFW9_9GAMM</name>
<feature type="chain" id="PRO_5022864282" evidence="1">
    <location>
        <begin position="24"/>
        <end position="171"/>
    </location>
</feature>
<dbReference type="RefSeq" id="WP_146798819.1">
    <property type="nucleotide sequence ID" value="NZ_VOLP01000007.1"/>
</dbReference>
<accession>A0A5C6QFW9</accession>
<dbReference type="OrthoDB" id="278786at2"/>
<evidence type="ECO:0000313" key="5">
    <source>
        <dbReference type="Proteomes" id="UP000321917"/>
    </source>
</evidence>
<keyword evidence="4" id="KW-1185">Reference proteome</keyword>
<feature type="signal peptide" evidence="1">
    <location>
        <begin position="1"/>
        <end position="23"/>
    </location>
</feature>
<comment type="caution">
    <text evidence="3">The sequence shown here is derived from an EMBL/GenBank/DDBJ whole genome shotgun (WGS) entry which is preliminary data.</text>
</comment>
<evidence type="ECO:0000313" key="4">
    <source>
        <dbReference type="Proteomes" id="UP000321525"/>
    </source>
</evidence>
<dbReference type="AlphaFoldDB" id="A0A5C6QFW9"/>